<accession>A0ABT2BSJ9</accession>
<keyword evidence="4" id="KW-1185">Reference proteome</keyword>
<feature type="domain" description="UspA" evidence="2">
    <location>
        <begin position="157"/>
        <end position="278"/>
    </location>
</feature>
<protein>
    <submittedName>
        <fullName evidence="3">Universal stress protein</fullName>
    </submittedName>
</protein>
<proteinExistence type="inferred from homology"/>
<dbReference type="Proteomes" id="UP001165263">
    <property type="component" value="Unassembled WGS sequence"/>
</dbReference>
<comment type="caution">
    <text evidence="3">The sequence shown here is derived from an EMBL/GenBank/DDBJ whole genome shotgun (WGS) entry which is preliminary data.</text>
</comment>
<dbReference type="InterPro" id="IPR006015">
    <property type="entry name" value="Universal_stress_UspA"/>
</dbReference>
<gene>
    <name evidence="3" type="ORF">NX786_01850</name>
</gene>
<dbReference type="EMBL" id="JANUHC010000001">
    <property type="protein sequence ID" value="MCS0628089.1"/>
    <property type="molecule type" value="Genomic_DNA"/>
</dbReference>
<dbReference type="PANTHER" id="PTHR46268:SF15">
    <property type="entry name" value="UNIVERSAL STRESS PROTEIN HP_0031"/>
    <property type="match status" value="1"/>
</dbReference>
<reference evidence="3" key="1">
    <citation type="submission" date="2022-08" db="EMBL/GenBank/DDBJ databases">
        <title>Reclassification of Massilia species as members of the genera Telluria, Duganella, Pseudoduganella, Mokoshia gen. nov. and Zemynaea gen. nov. using orthogonal and non-orthogonal genome-based approaches.</title>
        <authorList>
            <person name="Bowman J.P."/>
        </authorList>
    </citation>
    <scope>NUCLEOTIDE SEQUENCE</scope>
    <source>
        <strain evidence="3">LMG 11547</strain>
    </source>
</reference>
<sequence>MYKTIVVHVDGSSQQDSRMVAAARLAREHGAHLVGSAATGISWTDYLLLTGSMAAPVPPADFDGLRETAALHLRGFTDQAAKLGIASVETRLVEDTADGALLLQARYADLVVLSRDVDPEPGIPPRVRRLPEHVALRGPRPVLVVPPGYADEPLDSTVVAGWDGSTQALRALAAALPLLARADGVRLVLVNPDHMADVHGEQPGADMALYLARHGVKVDVLLERTHATAGDALMALARAAGAGLIVAGAYGHSRYREWVLGGATRELLERTPVPLLLAH</sequence>
<name>A0ABT2BSJ9_9BURK</name>
<dbReference type="RefSeq" id="WP_259447341.1">
    <property type="nucleotide sequence ID" value="NZ_CP119520.1"/>
</dbReference>
<organism evidence="3 4">
    <name type="scientific">Telluria mixta</name>
    <dbReference type="NCBI Taxonomy" id="34071"/>
    <lineage>
        <taxon>Bacteria</taxon>
        <taxon>Pseudomonadati</taxon>
        <taxon>Pseudomonadota</taxon>
        <taxon>Betaproteobacteria</taxon>
        <taxon>Burkholderiales</taxon>
        <taxon>Oxalobacteraceae</taxon>
        <taxon>Telluria group</taxon>
        <taxon>Telluria</taxon>
    </lineage>
</organism>
<dbReference type="SUPFAM" id="SSF52402">
    <property type="entry name" value="Adenine nucleotide alpha hydrolases-like"/>
    <property type="match status" value="2"/>
</dbReference>
<dbReference type="InterPro" id="IPR006016">
    <property type="entry name" value="UspA"/>
</dbReference>
<evidence type="ECO:0000313" key="3">
    <source>
        <dbReference type="EMBL" id="MCS0628089.1"/>
    </source>
</evidence>
<evidence type="ECO:0000313" key="4">
    <source>
        <dbReference type="Proteomes" id="UP001165263"/>
    </source>
</evidence>
<dbReference type="Pfam" id="PF00582">
    <property type="entry name" value="Usp"/>
    <property type="match status" value="1"/>
</dbReference>
<evidence type="ECO:0000259" key="2">
    <source>
        <dbReference type="Pfam" id="PF00582"/>
    </source>
</evidence>
<dbReference type="PANTHER" id="PTHR46268">
    <property type="entry name" value="STRESS RESPONSE PROTEIN NHAX"/>
    <property type="match status" value="1"/>
</dbReference>
<dbReference type="PRINTS" id="PR01438">
    <property type="entry name" value="UNVRSLSTRESS"/>
</dbReference>
<evidence type="ECO:0000256" key="1">
    <source>
        <dbReference type="ARBA" id="ARBA00008791"/>
    </source>
</evidence>
<dbReference type="Gene3D" id="3.40.50.12370">
    <property type="match status" value="1"/>
</dbReference>
<comment type="similarity">
    <text evidence="1">Belongs to the universal stress protein A family.</text>
</comment>